<keyword evidence="1" id="KW-1133">Transmembrane helix</keyword>
<protein>
    <submittedName>
        <fullName evidence="2">Uncharacterized protein</fullName>
    </submittedName>
</protein>
<evidence type="ECO:0000313" key="2">
    <source>
        <dbReference type="EMBL" id="KRO91627.1"/>
    </source>
</evidence>
<organism evidence="2 3">
    <name type="scientific">SAR92 bacterium BACL26 MAG-121220-bin70</name>
    <dbReference type="NCBI Taxonomy" id="1655626"/>
    <lineage>
        <taxon>Bacteria</taxon>
        <taxon>Pseudomonadati</taxon>
        <taxon>Pseudomonadota</taxon>
        <taxon>Gammaproteobacteria</taxon>
        <taxon>Cellvibrionales</taxon>
        <taxon>Porticoccaceae</taxon>
        <taxon>SAR92 clade</taxon>
    </lineage>
</organism>
<accession>A0A0R2U280</accession>
<evidence type="ECO:0000256" key="1">
    <source>
        <dbReference type="SAM" id="Phobius"/>
    </source>
</evidence>
<reference evidence="2 3" key="1">
    <citation type="submission" date="2015-10" db="EMBL/GenBank/DDBJ databases">
        <title>Metagenome-Assembled Genomes uncover a global brackish microbiome.</title>
        <authorList>
            <person name="Hugerth L.W."/>
            <person name="Larsson J."/>
            <person name="Alneberg J."/>
            <person name="Lindh M.V."/>
            <person name="Legrand C."/>
            <person name="Pinhassi J."/>
            <person name="Andersson A.F."/>
        </authorList>
    </citation>
    <scope>NUCLEOTIDE SEQUENCE [LARGE SCALE GENOMIC DNA]</scope>
    <source>
        <strain evidence="2">BACL26 MAG-121220-bin70</strain>
    </source>
</reference>
<dbReference type="Proteomes" id="UP000051213">
    <property type="component" value="Unassembled WGS sequence"/>
</dbReference>
<dbReference type="EMBL" id="LICA01000458">
    <property type="protein sequence ID" value="KRO91627.1"/>
    <property type="molecule type" value="Genomic_DNA"/>
</dbReference>
<dbReference type="Gene3D" id="3.30.70.100">
    <property type="match status" value="1"/>
</dbReference>
<feature type="transmembrane region" description="Helical" evidence="1">
    <location>
        <begin position="180"/>
        <end position="205"/>
    </location>
</feature>
<sequence>MRIFYAALVVVYIAWFSWYGGAGKPVNSAELEGYIAALTSNAQVRGKDSTKPVQYIRKLAKNDDGNEFVMVNLIRFRDKAMYPPGSPWAADTDPMTADARYSAGVVPLLLKRGSLPIFVSSVAGGFINETNHDDWDMVAMVRYRSVRDMLEMMVEMSATDLAGHKWAAVEQTQVFPVKPVISLVTLRLTLAMGLVLLGLGVCYLVNLTRQIRAKGSN</sequence>
<evidence type="ECO:0000313" key="3">
    <source>
        <dbReference type="Proteomes" id="UP000051213"/>
    </source>
</evidence>
<dbReference type="AlphaFoldDB" id="A0A0R2U280"/>
<name>A0A0R2U280_9GAMM</name>
<comment type="caution">
    <text evidence="2">The sequence shown here is derived from an EMBL/GenBank/DDBJ whole genome shotgun (WGS) entry which is preliminary data.</text>
</comment>
<keyword evidence="1" id="KW-0472">Membrane</keyword>
<gene>
    <name evidence="2" type="ORF">ABS24_07400</name>
</gene>
<keyword evidence="1" id="KW-0812">Transmembrane</keyword>
<proteinExistence type="predicted"/>